<feature type="chain" id="PRO_5038642971" description="Allene oxide cyclase barrel-like domain-containing protein" evidence="2">
    <location>
        <begin position="29"/>
        <end position="198"/>
    </location>
</feature>
<evidence type="ECO:0008006" key="5">
    <source>
        <dbReference type="Google" id="ProtNLM"/>
    </source>
</evidence>
<reference evidence="4" key="1">
    <citation type="submission" date="2016-10" db="EMBL/GenBank/DDBJ databases">
        <authorList>
            <person name="Varghese N."/>
            <person name="Submissions S."/>
        </authorList>
    </citation>
    <scope>NUCLEOTIDE SEQUENCE [LARGE SCALE GENOMIC DNA]</scope>
    <source>
        <strain evidence="4">DSM 45419</strain>
    </source>
</reference>
<evidence type="ECO:0000313" key="4">
    <source>
        <dbReference type="Proteomes" id="UP000198680"/>
    </source>
</evidence>
<accession>A0A1G9QE51</accession>
<protein>
    <recommendedName>
        <fullName evidence="5">Allene oxide cyclase barrel-like domain-containing protein</fullName>
    </recommendedName>
</protein>
<evidence type="ECO:0000313" key="3">
    <source>
        <dbReference type="EMBL" id="SDM09364.1"/>
    </source>
</evidence>
<evidence type="ECO:0000256" key="1">
    <source>
        <dbReference type="SAM" id="MobiDB-lite"/>
    </source>
</evidence>
<proteinExistence type="predicted"/>
<name>A0A1G9QE51_9ACTN</name>
<feature type="region of interest" description="Disordered" evidence="1">
    <location>
        <begin position="179"/>
        <end position="198"/>
    </location>
</feature>
<dbReference type="AlphaFoldDB" id="A0A1G9QE51"/>
<sequence>MSATLRRTALVLFVVAGAPVAAATAATAAPAATDEPTTLQVEGTQTQVSPELYESRGGLLGDFWILSFDPLYESDSLVIGTGSERFVGCVDVDLDEACGAGEPSGELSFDYVQWATFDPSTGALIEGNCTHPITGGTDGFQGARGLVTMHDVVENGEVLTTYEGTVVLDAVPAAAPAARGTAPQALAAGAPASSRGHC</sequence>
<organism evidence="3 4">
    <name type="scientific">Geodermatophilus siccatus</name>
    <dbReference type="NCBI Taxonomy" id="1137991"/>
    <lineage>
        <taxon>Bacteria</taxon>
        <taxon>Bacillati</taxon>
        <taxon>Actinomycetota</taxon>
        <taxon>Actinomycetes</taxon>
        <taxon>Geodermatophilales</taxon>
        <taxon>Geodermatophilaceae</taxon>
        <taxon>Geodermatophilus</taxon>
    </lineage>
</organism>
<gene>
    <name evidence="3" type="ORF">SAMN05660642_01634</name>
</gene>
<dbReference type="OrthoDB" id="5186154at2"/>
<dbReference type="EMBL" id="FNHE01000003">
    <property type="protein sequence ID" value="SDM09364.1"/>
    <property type="molecule type" value="Genomic_DNA"/>
</dbReference>
<feature type="compositionally biased region" description="Polar residues" evidence="1">
    <location>
        <begin position="35"/>
        <end position="48"/>
    </location>
</feature>
<evidence type="ECO:0000256" key="2">
    <source>
        <dbReference type="SAM" id="SignalP"/>
    </source>
</evidence>
<keyword evidence="2" id="KW-0732">Signal</keyword>
<dbReference type="RefSeq" id="WP_091216148.1">
    <property type="nucleotide sequence ID" value="NZ_FNHE01000003.1"/>
</dbReference>
<dbReference type="Proteomes" id="UP000198680">
    <property type="component" value="Unassembled WGS sequence"/>
</dbReference>
<feature type="compositionally biased region" description="Low complexity" evidence="1">
    <location>
        <begin position="179"/>
        <end position="192"/>
    </location>
</feature>
<feature type="region of interest" description="Disordered" evidence="1">
    <location>
        <begin position="28"/>
        <end position="48"/>
    </location>
</feature>
<feature type="signal peptide" evidence="2">
    <location>
        <begin position="1"/>
        <end position="28"/>
    </location>
</feature>
<keyword evidence="4" id="KW-1185">Reference proteome</keyword>